<dbReference type="PANTHER" id="PTHR43877">
    <property type="entry name" value="AMINOALKYLPHOSPHONATE N-ACETYLTRANSFERASE-RELATED-RELATED"/>
    <property type="match status" value="1"/>
</dbReference>
<dbReference type="Pfam" id="PF00583">
    <property type="entry name" value="Acetyltransf_1"/>
    <property type="match status" value="1"/>
</dbReference>
<dbReference type="AlphaFoldDB" id="A0A150P6F7"/>
<keyword evidence="2" id="KW-0012">Acyltransferase</keyword>
<gene>
    <name evidence="4" type="ORF">BE08_05565</name>
</gene>
<dbReference type="EMBL" id="JELY01002916">
    <property type="protein sequence ID" value="KYF51250.1"/>
    <property type="molecule type" value="Genomic_DNA"/>
</dbReference>
<name>A0A150P6F7_SORCE</name>
<evidence type="ECO:0000259" key="3">
    <source>
        <dbReference type="PROSITE" id="PS51186"/>
    </source>
</evidence>
<dbReference type="Proteomes" id="UP000075420">
    <property type="component" value="Unassembled WGS sequence"/>
</dbReference>
<dbReference type="SUPFAM" id="SSF55729">
    <property type="entry name" value="Acyl-CoA N-acyltransferases (Nat)"/>
    <property type="match status" value="1"/>
</dbReference>
<evidence type="ECO:0000313" key="5">
    <source>
        <dbReference type="Proteomes" id="UP000075420"/>
    </source>
</evidence>
<proteinExistence type="predicted"/>
<evidence type="ECO:0000256" key="1">
    <source>
        <dbReference type="ARBA" id="ARBA00022679"/>
    </source>
</evidence>
<dbReference type="Gene3D" id="3.40.630.30">
    <property type="match status" value="1"/>
</dbReference>
<sequence>MPPVEHRVCPAVSNDELNALFAASWPAHEPTDFARKHAHGLAFVCAFVDERLIGYVNLAWDGGVHAFLLDTTVHPAHRRRGVGSDLVARAAVVARERGVRWLHVDFEPHLAGFYRGSGFGPTEAGLMWLGG</sequence>
<protein>
    <submittedName>
        <fullName evidence="4">Acetyltransferase</fullName>
    </submittedName>
</protein>
<evidence type="ECO:0000256" key="2">
    <source>
        <dbReference type="ARBA" id="ARBA00023315"/>
    </source>
</evidence>
<feature type="domain" description="N-acetyltransferase" evidence="3">
    <location>
        <begin position="4"/>
        <end position="131"/>
    </location>
</feature>
<dbReference type="PANTHER" id="PTHR43877:SF1">
    <property type="entry name" value="ACETYLTRANSFERASE"/>
    <property type="match status" value="1"/>
</dbReference>
<dbReference type="CDD" id="cd04301">
    <property type="entry name" value="NAT_SF"/>
    <property type="match status" value="1"/>
</dbReference>
<organism evidence="4 5">
    <name type="scientific">Sorangium cellulosum</name>
    <name type="common">Polyangium cellulosum</name>
    <dbReference type="NCBI Taxonomy" id="56"/>
    <lineage>
        <taxon>Bacteria</taxon>
        <taxon>Pseudomonadati</taxon>
        <taxon>Myxococcota</taxon>
        <taxon>Polyangia</taxon>
        <taxon>Polyangiales</taxon>
        <taxon>Polyangiaceae</taxon>
        <taxon>Sorangium</taxon>
    </lineage>
</organism>
<accession>A0A150P6F7</accession>
<evidence type="ECO:0000313" key="4">
    <source>
        <dbReference type="EMBL" id="KYF51250.1"/>
    </source>
</evidence>
<keyword evidence="1 4" id="KW-0808">Transferase</keyword>
<comment type="caution">
    <text evidence="4">The sequence shown here is derived from an EMBL/GenBank/DDBJ whole genome shotgun (WGS) entry which is preliminary data.</text>
</comment>
<dbReference type="InterPro" id="IPR050832">
    <property type="entry name" value="Bact_Acetyltransf"/>
</dbReference>
<dbReference type="GO" id="GO:0016747">
    <property type="term" value="F:acyltransferase activity, transferring groups other than amino-acyl groups"/>
    <property type="evidence" value="ECO:0007669"/>
    <property type="project" value="InterPro"/>
</dbReference>
<dbReference type="PROSITE" id="PS51186">
    <property type="entry name" value="GNAT"/>
    <property type="match status" value="1"/>
</dbReference>
<dbReference type="InterPro" id="IPR000182">
    <property type="entry name" value="GNAT_dom"/>
</dbReference>
<reference evidence="4 5" key="1">
    <citation type="submission" date="2014-02" db="EMBL/GenBank/DDBJ databases">
        <title>The small core and large imbalanced accessory genome model reveals a collaborative survival strategy of Sorangium cellulosum strains in nature.</title>
        <authorList>
            <person name="Han K."/>
            <person name="Peng R."/>
            <person name="Blom J."/>
            <person name="Li Y.-Z."/>
        </authorList>
    </citation>
    <scope>NUCLEOTIDE SEQUENCE [LARGE SCALE GENOMIC DNA]</scope>
    <source>
        <strain evidence="4 5">So0157-25</strain>
    </source>
</reference>
<dbReference type="InterPro" id="IPR016181">
    <property type="entry name" value="Acyl_CoA_acyltransferase"/>
</dbReference>